<dbReference type="Proteomes" id="UP001501169">
    <property type="component" value="Unassembled WGS sequence"/>
</dbReference>
<dbReference type="EMBL" id="BAAAEO010000006">
    <property type="protein sequence ID" value="GAA0564344.1"/>
    <property type="molecule type" value="Genomic_DNA"/>
</dbReference>
<dbReference type="SUPFAM" id="SSF53448">
    <property type="entry name" value="Nucleotide-diphospho-sugar transferases"/>
    <property type="match status" value="1"/>
</dbReference>
<evidence type="ECO:0000313" key="1">
    <source>
        <dbReference type="EMBL" id="GAA0564344.1"/>
    </source>
</evidence>
<dbReference type="InterPro" id="IPR029044">
    <property type="entry name" value="Nucleotide-diphossugar_trans"/>
</dbReference>
<dbReference type="Gene3D" id="3.90.550.10">
    <property type="entry name" value="Spore Coat Polysaccharide Biosynthesis Protein SpsA, Chain A"/>
    <property type="match status" value="1"/>
</dbReference>
<sequence length="335" mass="38620">MTQASVTVVISPRDRYSGIIACIENLYRCTPEPFLLKVLDLDYPAHIKQQLKALLQNKTNAEIVELGLMIPMDAVSKIRDSITTPYTMLLDNDSNVTPGWLPPLLDTAQSSGAAVVNPLTLEKEGVDEGATLRNHLYTNAIQVVDVEGKEYLIEHKSYRRALPQDIPQQVADSEMFELHGVLFLTKALQQIELPSMVIREHIDIGIQLRKLGYKLLSQPESVIIFDNLGTRMSWFDMRFFFYRWDPKLTYTSSRLFEQRWHYNFYAEHAMYHWVFRRKVFLVCRWLHLPISVSNKVVRVVAKLKTLIKPVWNPLSDPAAIARPAELDRFTHQPQG</sequence>
<organism evidence="1 2">
    <name type="scientific">Rheinheimera aquimaris</name>
    <dbReference type="NCBI Taxonomy" id="412437"/>
    <lineage>
        <taxon>Bacteria</taxon>
        <taxon>Pseudomonadati</taxon>
        <taxon>Pseudomonadota</taxon>
        <taxon>Gammaproteobacteria</taxon>
        <taxon>Chromatiales</taxon>
        <taxon>Chromatiaceae</taxon>
        <taxon>Rheinheimera</taxon>
    </lineage>
</organism>
<accession>A0ABN1EDG3</accession>
<reference evidence="1 2" key="1">
    <citation type="journal article" date="2019" name="Int. J. Syst. Evol. Microbiol.">
        <title>The Global Catalogue of Microorganisms (GCM) 10K type strain sequencing project: providing services to taxonomists for standard genome sequencing and annotation.</title>
        <authorList>
            <consortium name="The Broad Institute Genomics Platform"/>
            <consortium name="The Broad Institute Genome Sequencing Center for Infectious Disease"/>
            <person name="Wu L."/>
            <person name="Ma J."/>
        </authorList>
    </citation>
    <scope>NUCLEOTIDE SEQUENCE [LARGE SCALE GENOMIC DNA]</scope>
    <source>
        <strain evidence="1 2">JCM 14331</strain>
    </source>
</reference>
<proteinExistence type="predicted"/>
<keyword evidence="2" id="KW-1185">Reference proteome</keyword>
<gene>
    <name evidence="1" type="ORF">GCM10009098_35620</name>
</gene>
<evidence type="ECO:0000313" key="2">
    <source>
        <dbReference type="Proteomes" id="UP001501169"/>
    </source>
</evidence>
<comment type="caution">
    <text evidence="1">The sequence shown here is derived from an EMBL/GenBank/DDBJ whole genome shotgun (WGS) entry which is preliminary data.</text>
</comment>
<protein>
    <submittedName>
        <fullName evidence="1">Glycosyltransferase</fullName>
    </submittedName>
</protein>
<dbReference type="RefSeq" id="WP_226768016.1">
    <property type="nucleotide sequence ID" value="NZ_BAAAEO010000006.1"/>
</dbReference>
<name>A0ABN1EDG3_9GAMM</name>